<evidence type="ECO:0000256" key="7">
    <source>
        <dbReference type="SAM" id="Phobius"/>
    </source>
</evidence>
<dbReference type="CDD" id="cd17321">
    <property type="entry name" value="MFS_MMR_MDR_like"/>
    <property type="match status" value="1"/>
</dbReference>
<dbReference type="Gene3D" id="1.20.1250.20">
    <property type="entry name" value="MFS general substrate transporter like domains"/>
    <property type="match status" value="1"/>
</dbReference>
<dbReference type="GO" id="GO:0005886">
    <property type="term" value="C:plasma membrane"/>
    <property type="evidence" value="ECO:0007669"/>
    <property type="project" value="UniProtKB-SubCell"/>
</dbReference>
<dbReference type="PROSITE" id="PS50850">
    <property type="entry name" value="MFS"/>
    <property type="match status" value="1"/>
</dbReference>
<feature type="transmembrane region" description="Helical" evidence="7">
    <location>
        <begin position="149"/>
        <end position="171"/>
    </location>
</feature>
<feature type="transmembrane region" description="Helical" evidence="7">
    <location>
        <begin position="60"/>
        <end position="78"/>
    </location>
</feature>
<dbReference type="STRING" id="1210089.GCA_001613165_07067"/>
<dbReference type="AlphaFoldDB" id="A0A370HEB0"/>
<feature type="transmembrane region" description="Helical" evidence="7">
    <location>
        <begin position="280"/>
        <end position="298"/>
    </location>
</feature>
<dbReference type="EMBL" id="QQAZ01000001">
    <property type="protein sequence ID" value="RDI55563.1"/>
    <property type="molecule type" value="Genomic_DNA"/>
</dbReference>
<feature type="transmembrane region" description="Helical" evidence="7">
    <location>
        <begin position="378"/>
        <end position="400"/>
    </location>
</feature>
<comment type="subcellular location">
    <subcellularLocation>
        <location evidence="1">Cell membrane</location>
        <topology evidence="1">Multi-pass membrane protein</topology>
    </subcellularLocation>
</comment>
<dbReference type="Proteomes" id="UP000255355">
    <property type="component" value="Unassembled WGS sequence"/>
</dbReference>
<dbReference type="SUPFAM" id="SSF103473">
    <property type="entry name" value="MFS general substrate transporter"/>
    <property type="match status" value="1"/>
</dbReference>
<dbReference type="Gene3D" id="1.20.1720.10">
    <property type="entry name" value="Multidrug resistance protein D"/>
    <property type="match status" value="1"/>
</dbReference>
<dbReference type="InterPro" id="IPR011701">
    <property type="entry name" value="MFS"/>
</dbReference>
<protein>
    <submittedName>
        <fullName evidence="9">EmrB/QacA subfamily drug resistance transporter</fullName>
    </submittedName>
</protein>
<sequence length="484" mass="49458">MDTRTDAAHAAVSVRWTPRQVWALVLVCLASLIELVDITIVNAALPAIRDGLHGATKENIAWVIVAYLITFGGFMLVGGRLGDNFGHRRTFMIGLGVFTVASAACGIALDIEFLVAARAFQGLAAAVLAPMTLALITDIFPAGAGRAKAITIWSATGAISTSLGVTLGGLLSDGPGWRWVFLVTVPIGLVVLALTPWVVRVGRSERRPGSFDVVGALLVTLGVTVTVYAIAETDTHAWGSVRVLSLLAAAAALLLYAAVHEAFIAAEPLVPLPLIASRTVIGASLVAAVGCAGFYALFHLLSLYMQTALGYSALRTGLLMLPVTSVGILSALLVPTILAALGARWAVVLGGVLGGSGMLLVAAGVAADGVWLHVVAPAVLVAVATPLWFITVSIVVVAGVNQSDTGLISGLLTVCRTVGGAVGIAVVASVLTARPGTDGAAALLSTEATQRAFVVASGMYAAFVLAAILLLGNEGRDRRGVTAP</sequence>
<accession>A0A370HEB0</accession>
<keyword evidence="3" id="KW-1003">Cell membrane</keyword>
<comment type="caution">
    <text evidence="9">The sequence shown here is derived from an EMBL/GenBank/DDBJ whole genome shotgun (WGS) entry which is preliminary data.</text>
</comment>
<feature type="domain" description="Major facilitator superfamily (MFS) profile" evidence="8">
    <location>
        <begin position="23"/>
        <end position="475"/>
    </location>
</feature>
<feature type="transmembrane region" description="Helical" evidence="7">
    <location>
        <begin position="345"/>
        <end position="366"/>
    </location>
</feature>
<organism evidence="9 10">
    <name type="scientific">Nocardia mexicana</name>
    <dbReference type="NCBI Taxonomy" id="279262"/>
    <lineage>
        <taxon>Bacteria</taxon>
        <taxon>Bacillati</taxon>
        <taxon>Actinomycetota</taxon>
        <taxon>Actinomycetes</taxon>
        <taxon>Mycobacteriales</taxon>
        <taxon>Nocardiaceae</taxon>
        <taxon>Nocardia</taxon>
    </lineage>
</organism>
<keyword evidence="4 7" id="KW-0812">Transmembrane</keyword>
<gene>
    <name evidence="9" type="ORF">DFR68_101396</name>
</gene>
<dbReference type="Pfam" id="PF07690">
    <property type="entry name" value="MFS_1"/>
    <property type="match status" value="1"/>
</dbReference>
<feature type="transmembrane region" description="Helical" evidence="7">
    <location>
        <begin position="21"/>
        <end position="48"/>
    </location>
</feature>
<evidence type="ECO:0000256" key="1">
    <source>
        <dbReference type="ARBA" id="ARBA00004651"/>
    </source>
</evidence>
<name>A0A370HEB0_9NOCA</name>
<feature type="transmembrane region" description="Helical" evidence="7">
    <location>
        <begin position="211"/>
        <end position="231"/>
    </location>
</feature>
<dbReference type="GO" id="GO:0022857">
    <property type="term" value="F:transmembrane transporter activity"/>
    <property type="evidence" value="ECO:0007669"/>
    <property type="project" value="InterPro"/>
</dbReference>
<dbReference type="PANTHER" id="PTHR42718">
    <property type="entry name" value="MAJOR FACILITATOR SUPERFAMILY MULTIDRUG TRANSPORTER MFSC"/>
    <property type="match status" value="1"/>
</dbReference>
<feature type="transmembrane region" description="Helical" evidence="7">
    <location>
        <begin position="318"/>
        <end position="338"/>
    </location>
</feature>
<feature type="transmembrane region" description="Helical" evidence="7">
    <location>
        <begin position="452"/>
        <end position="471"/>
    </location>
</feature>
<evidence type="ECO:0000256" key="4">
    <source>
        <dbReference type="ARBA" id="ARBA00022692"/>
    </source>
</evidence>
<evidence type="ECO:0000256" key="3">
    <source>
        <dbReference type="ARBA" id="ARBA00022475"/>
    </source>
</evidence>
<evidence type="ECO:0000313" key="9">
    <source>
        <dbReference type="EMBL" id="RDI55563.1"/>
    </source>
</evidence>
<reference evidence="9 10" key="1">
    <citation type="submission" date="2018-07" db="EMBL/GenBank/DDBJ databases">
        <title>Genomic Encyclopedia of Type Strains, Phase IV (KMG-IV): sequencing the most valuable type-strain genomes for metagenomic binning, comparative biology and taxonomic classification.</title>
        <authorList>
            <person name="Goeker M."/>
        </authorList>
    </citation>
    <scope>NUCLEOTIDE SEQUENCE [LARGE SCALE GENOMIC DNA]</scope>
    <source>
        <strain evidence="9 10">DSM 44952</strain>
    </source>
</reference>
<feature type="transmembrane region" description="Helical" evidence="7">
    <location>
        <begin position="115"/>
        <end position="137"/>
    </location>
</feature>
<proteinExistence type="predicted"/>
<keyword evidence="10" id="KW-1185">Reference proteome</keyword>
<dbReference type="RefSeq" id="WP_084520326.1">
    <property type="nucleotide sequence ID" value="NZ_QQAZ01000001.1"/>
</dbReference>
<keyword evidence="6 7" id="KW-0472">Membrane</keyword>
<evidence type="ECO:0000259" key="8">
    <source>
        <dbReference type="PROSITE" id="PS50850"/>
    </source>
</evidence>
<feature type="transmembrane region" description="Helical" evidence="7">
    <location>
        <begin position="90"/>
        <end position="109"/>
    </location>
</feature>
<evidence type="ECO:0000313" key="10">
    <source>
        <dbReference type="Proteomes" id="UP000255355"/>
    </source>
</evidence>
<feature type="transmembrane region" description="Helical" evidence="7">
    <location>
        <begin position="237"/>
        <end position="259"/>
    </location>
</feature>
<dbReference type="PANTHER" id="PTHR42718:SF46">
    <property type="entry name" value="BLR6921 PROTEIN"/>
    <property type="match status" value="1"/>
</dbReference>
<dbReference type="InterPro" id="IPR036259">
    <property type="entry name" value="MFS_trans_sf"/>
</dbReference>
<feature type="transmembrane region" description="Helical" evidence="7">
    <location>
        <begin position="407"/>
        <end position="432"/>
    </location>
</feature>
<evidence type="ECO:0000256" key="6">
    <source>
        <dbReference type="ARBA" id="ARBA00023136"/>
    </source>
</evidence>
<feature type="transmembrane region" description="Helical" evidence="7">
    <location>
        <begin position="177"/>
        <end position="199"/>
    </location>
</feature>
<dbReference type="InterPro" id="IPR020846">
    <property type="entry name" value="MFS_dom"/>
</dbReference>
<keyword evidence="2" id="KW-0813">Transport</keyword>
<keyword evidence="5 7" id="KW-1133">Transmembrane helix</keyword>
<evidence type="ECO:0000256" key="5">
    <source>
        <dbReference type="ARBA" id="ARBA00022989"/>
    </source>
</evidence>
<evidence type="ECO:0000256" key="2">
    <source>
        <dbReference type="ARBA" id="ARBA00022448"/>
    </source>
</evidence>
<dbReference type="OrthoDB" id="4325372at2"/>